<comment type="caution">
    <text evidence="1">The sequence shown here is derived from an EMBL/GenBank/DDBJ whole genome shotgun (WGS) entry which is preliminary data.</text>
</comment>
<evidence type="ECO:0000313" key="2">
    <source>
        <dbReference type="Proteomes" id="UP000289738"/>
    </source>
</evidence>
<proteinExistence type="predicted"/>
<dbReference type="EMBL" id="SDMP01000014">
    <property type="protein sequence ID" value="RYR16664.1"/>
    <property type="molecule type" value="Genomic_DNA"/>
</dbReference>
<reference evidence="1 2" key="1">
    <citation type="submission" date="2019-01" db="EMBL/GenBank/DDBJ databases">
        <title>Sequencing of cultivated peanut Arachis hypogaea provides insights into genome evolution and oil improvement.</title>
        <authorList>
            <person name="Chen X."/>
        </authorList>
    </citation>
    <scope>NUCLEOTIDE SEQUENCE [LARGE SCALE GENOMIC DNA]</scope>
    <source>
        <strain evidence="2">cv. Fuhuasheng</strain>
        <tissue evidence="1">Leaves</tissue>
    </source>
</reference>
<gene>
    <name evidence="1" type="ORF">Ahy_B04g073699</name>
</gene>
<protein>
    <recommendedName>
        <fullName evidence="3">F-box associated domain-containing protein</fullName>
    </recommendedName>
</protein>
<accession>A0A444ZRD6</accession>
<evidence type="ECO:0008006" key="3">
    <source>
        <dbReference type="Google" id="ProtNLM"/>
    </source>
</evidence>
<sequence>MPQQLVGDYPINLTILGGCLALYSYDIDNHKTEIWVMKEYKVPSSWILIYEIPYGMPLCISNGSDIIALNFTPLYSNVRFAKYNVSGELLNYSPPPRSQYDYFPESFCVYTESLLPFSSDIKNRDKKKKTAVTFTRRSSLQAKNVLNNMMLPKFRMTVGSNKGREYGASILVNNEHTGQQLRVWKYDFLLQISHC</sequence>
<dbReference type="Proteomes" id="UP000289738">
    <property type="component" value="Chromosome B04"/>
</dbReference>
<organism evidence="1 2">
    <name type="scientific">Arachis hypogaea</name>
    <name type="common">Peanut</name>
    <dbReference type="NCBI Taxonomy" id="3818"/>
    <lineage>
        <taxon>Eukaryota</taxon>
        <taxon>Viridiplantae</taxon>
        <taxon>Streptophyta</taxon>
        <taxon>Embryophyta</taxon>
        <taxon>Tracheophyta</taxon>
        <taxon>Spermatophyta</taxon>
        <taxon>Magnoliopsida</taxon>
        <taxon>eudicotyledons</taxon>
        <taxon>Gunneridae</taxon>
        <taxon>Pentapetalae</taxon>
        <taxon>rosids</taxon>
        <taxon>fabids</taxon>
        <taxon>Fabales</taxon>
        <taxon>Fabaceae</taxon>
        <taxon>Papilionoideae</taxon>
        <taxon>50 kb inversion clade</taxon>
        <taxon>dalbergioids sensu lato</taxon>
        <taxon>Dalbergieae</taxon>
        <taxon>Pterocarpus clade</taxon>
        <taxon>Arachis</taxon>
    </lineage>
</organism>
<evidence type="ECO:0000313" key="1">
    <source>
        <dbReference type="EMBL" id="RYR16664.1"/>
    </source>
</evidence>
<name>A0A444ZRD6_ARAHY</name>
<dbReference type="AlphaFoldDB" id="A0A444ZRD6"/>
<keyword evidence="2" id="KW-1185">Reference proteome</keyword>